<dbReference type="AlphaFoldDB" id="A0A1A8TC95"/>
<keyword evidence="1" id="KW-1133">Transmembrane helix</keyword>
<evidence type="ECO:0000313" key="3">
    <source>
        <dbReference type="Proteomes" id="UP000092544"/>
    </source>
</evidence>
<dbReference type="Pfam" id="PF14316">
    <property type="entry name" value="DUF4381"/>
    <property type="match status" value="1"/>
</dbReference>
<dbReference type="InterPro" id="IPR025489">
    <property type="entry name" value="DUF4381"/>
</dbReference>
<name>A0A1A8TC95_9GAMM</name>
<dbReference type="Proteomes" id="UP000092544">
    <property type="component" value="Unassembled WGS sequence"/>
</dbReference>
<accession>A0A1A8TC95</accession>
<keyword evidence="1" id="KW-0812">Transmembrane</keyword>
<keyword evidence="3" id="KW-1185">Reference proteome</keyword>
<keyword evidence="1" id="KW-0472">Membrane</keyword>
<dbReference type="OrthoDB" id="6106351at2"/>
<protein>
    <recommendedName>
        <fullName evidence="4">DUF4381 domain-containing protein</fullName>
    </recommendedName>
</protein>
<dbReference type="EMBL" id="FLOB01000003">
    <property type="protein sequence ID" value="SBS30345.1"/>
    <property type="molecule type" value="Genomic_DNA"/>
</dbReference>
<evidence type="ECO:0008006" key="4">
    <source>
        <dbReference type="Google" id="ProtNLM"/>
    </source>
</evidence>
<organism evidence="2 3">
    <name type="scientific">Marinomonas spartinae</name>
    <dbReference type="NCBI Taxonomy" id="1792290"/>
    <lineage>
        <taxon>Bacteria</taxon>
        <taxon>Pseudomonadati</taxon>
        <taxon>Pseudomonadota</taxon>
        <taxon>Gammaproteobacteria</taxon>
        <taxon>Oceanospirillales</taxon>
        <taxon>Oceanospirillaceae</taxon>
        <taxon>Marinomonas</taxon>
    </lineage>
</organism>
<gene>
    <name evidence="2" type="ORF">MSP8886_01780</name>
</gene>
<sequence>MTPTSTPLELPHKGYLLPEAIPMWPPAWWTWLVVAFVVIALFSLILLLYKRRNKRKYRREALVALKNNRDNLSDKELIITCHELIRRCLISENKISQAALPSHALIAQLDSALPKKRRFDQLGDDFINGQYRADVSLAAEQKTTMIRLTCYWIRKHRV</sequence>
<evidence type="ECO:0000256" key="1">
    <source>
        <dbReference type="SAM" id="Phobius"/>
    </source>
</evidence>
<dbReference type="STRING" id="1792290.MSP8886_01780"/>
<evidence type="ECO:0000313" key="2">
    <source>
        <dbReference type="EMBL" id="SBS30345.1"/>
    </source>
</evidence>
<proteinExistence type="predicted"/>
<feature type="transmembrane region" description="Helical" evidence="1">
    <location>
        <begin position="28"/>
        <end position="49"/>
    </location>
</feature>
<reference evidence="2 3" key="1">
    <citation type="submission" date="2016-06" db="EMBL/GenBank/DDBJ databases">
        <authorList>
            <person name="Kjaerup R.B."/>
            <person name="Dalgaard T.S."/>
            <person name="Juul-Madsen H.R."/>
        </authorList>
    </citation>
    <scope>NUCLEOTIDE SEQUENCE [LARGE SCALE GENOMIC DNA]</scope>
    <source>
        <strain evidence="2 3">CECT 8886</strain>
    </source>
</reference>
<dbReference type="RefSeq" id="WP_067015146.1">
    <property type="nucleotide sequence ID" value="NZ_FLOB01000003.1"/>
</dbReference>